<reference evidence="1" key="1">
    <citation type="journal article" date="2015" name="Nature">
        <title>Complex archaea that bridge the gap between prokaryotes and eukaryotes.</title>
        <authorList>
            <person name="Spang A."/>
            <person name="Saw J.H."/>
            <person name="Jorgensen S.L."/>
            <person name="Zaremba-Niedzwiedzka K."/>
            <person name="Martijn J."/>
            <person name="Lind A.E."/>
            <person name="van Eijk R."/>
            <person name="Schleper C."/>
            <person name="Guy L."/>
            <person name="Ettema T.J."/>
        </authorList>
    </citation>
    <scope>NUCLEOTIDE SEQUENCE</scope>
</reference>
<accession>A0A0F9G1X4</accession>
<dbReference type="AlphaFoldDB" id="A0A0F9G1X4"/>
<proteinExistence type="predicted"/>
<gene>
    <name evidence="1" type="ORF">LCGC14_2174030</name>
</gene>
<protein>
    <recommendedName>
        <fullName evidence="2">DUF5659 domain-containing protein</fullName>
    </recommendedName>
</protein>
<evidence type="ECO:0000313" key="1">
    <source>
        <dbReference type="EMBL" id="KKL63545.1"/>
    </source>
</evidence>
<sequence>MIFLQGGLQTDKYPIRVRNFFMDDFYKTSDIILAACLRLNDYDLVMIEKDGNKGTFVFANVDPGFVTEYDLGKVLVEPVSFNNTIKRLTTSVRRMS</sequence>
<evidence type="ECO:0008006" key="2">
    <source>
        <dbReference type="Google" id="ProtNLM"/>
    </source>
</evidence>
<organism evidence="1">
    <name type="scientific">marine sediment metagenome</name>
    <dbReference type="NCBI Taxonomy" id="412755"/>
    <lineage>
        <taxon>unclassified sequences</taxon>
        <taxon>metagenomes</taxon>
        <taxon>ecological metagenomes</taxon>
    </lineage>
</organism>
<name>A0A0F9G1X4_9ZZZZ</name>
<dbReference type="EMBL" id="LAZR01028129">
    <property type="protein sequence ID" value="KKL63545.1"/>
    <property type="molecule type" value="Genomic_DNA"/>
</dbReference>
<comment type="caution">
    <text evidence="1">The sequence shown here is derived from an EMBL/GenBank/DDBJ whole genome shotgun (WGS) entry which is preliminary data.</text>
</comment>